<dbReference type="InterPro" id="IPR013022">
    <property type="entry name" value="Xyl_isomerase-like_TIM-brl"/>
</dbReference>
<evidence type="ECO:0000259" key="1">
    <source>
        <dbReference type="Pfam" id="PF01261"/>
    </source>
</evidence>
<dbReference type="GO" id="GO:0004519">
    <property type="term" value="F:endonuclease activity"/>
    <property type="evidence" value="ECO:0007669"/>
    <property type="project" value="UniProtKB-KW"/>
</dbReference>
<accession>A0ABR5A942</accession>
<gene>
    <name evidence="2" type="ORF">SD71_02325</name>
</gene>
<dbReference type="Pfam" id="PF01261">
    <property type="entry name" value="AP_endonuc_2"/>
    <property type="match status" value="1"/>
</dbReference>
<sequence length="306" mass="34844">MKFATRLNSFPNRSIVETIDQIAAVSGLTHVDLNYPEHFQTNSVQEIKEALERNNIKLNAIAPRFRNEFINGELGNSNPDVARKAIELCKESIDICRELGGEHIIVWMGYEGFDYSFQINYAKVWKQVAQAFEEICRYGSDLKVSIEYKPFQPRAYSFISSYADTLLMVGDVGAVNLGVTLDFCHMLMKAENPAYGLCLVAERNKLYGVHLNDGNKLNDDGLIVGSVNFIQSLEFIYYLKKYSYQGVVYFDTFPIREQPLEELKANIVMFNKLDQLIDQIGMDRIQSIIDRNDAVAAQEIMLACLK</sequence>
<dbReference type="RefSeq" id="WP_041059005.1">
    <property type="nucleotide sequence ID" value="NZ_JXAL01000001.1"/>
</dbReference>
<dbReference type="EMBL" id="JXAL01000001">
    <property type="protein sequence ID" value="KIL37490.1"/>
    <property type="molecule type" value="Genomic_DNA"/>
</dbReference>
<name>A0ABR5A942_9BACL</name>
<keyword evidence="2" id="KW-0540">Nuclease</keyword>
<dbReference type="PANTHER" id="PTHR12110">
    <property type="entry name" value="HYDROXYPYRUVATE ISOMERASE"/>
    <property type="match status" value="1"/>
</dbReference>
<evidence type="ECO:0000313" key="3">
    <source>
        <dbReference type="Proteomes" id="UP000054526"/>
    </source>
</evidence>
<dbReference type="InterPro" id="IPR050312">
    <property type="entry name" value="IolE/XylAMocC-like"/>
</dbReference>
<dbReference type="SUPFAM" id="SSF51658">
    <property type="entry name" value="Xylose isomerase-like"/>
    <property type="match status" value="1"/>
</dbReference>
<dbReference type="Gene3D" id="3.20.20.150">
    <property type="entry name" value="Divalent-metal-dependent TIM barrel enzymes"/>
    <property type="match status" value="1"/>
</dbReference>
<dbReference type="PANTHER" id="PTHR12110:SF21">
    <property type="entry name" value="XYLOSE ISOMERASE-LIKE TIM BARREL DOMAIN-CONTAINING PROTEIN"/>
    <property type="match status" value="1"/>
</dbReference>
<reference evidence="2 3" key="1">
    <citation type="submission" date="2014-12" db="EMBL/GenBank/DDBJ databases">
        <title>Draft genome sequence of Cohnella kolymensis strain B-2846.</title>
        <authorList>
            <person name="Karlyshev A.V."/>
            <person name="Kudryashova E.B."/>
        </authorList>
    </citation>
    <scope>NUCLEOTIDE SEQUENCE [LARGE SCALE GENOMIC DNA]</scope>
    <source>
        <strain evidence="2 3">VKM B-2846</strain>
    </source>
</reference>
<comment type="caution">
    <text evidence="2">The sequence shown here is derived from an EMBL/GenBank/DDBJ whole genome shotgun (WGS) entry which is preliminary data.</text>
</comment>
<keyword evidence="3" id="KW-1185">Reference proteome</keyword>
<protein>
    <submittedName>
        <fullName evidence="2">AP endonuclease</fullName>
    </submittedName>
</protein>
<dbReference type="InterPro" id="IPR036237">
    <property type="entry name" value="Xyl_isomerase-like_sf"/>
</dbReference>
<proteinExistence type="predicted"/>
<organism evidence="2 3">
    <name type="scientific">Cohnella kolymensis</name>
    <dbReference type="NCBI Taxonomy" id="1590652"/>
    <lineage>
        <taxon>Bacteria</taxon>
        <taxon>Bacillati</taxon>
        <taxon>Bacillota</taxon>
        <taxon>Bacilli</taxon>
        <taxon>Bacillales</taxon>
        <taxon>Paenibacillaceae</taxon>
        <taxon>Cohnella</taxon>
    </lineage>
</organism>
<evidence type="ECO:0000313" key="2">
    <source>
        <dbReference type="EMBL" id="KIL37490.1"/>
    </source>
</evidence>
<dbReference type="Proteomes" id="UP000054526">
    <property type="component" value="Unassembled WGS sequence"/>
</dbReference>
<keyword evidence="2" id="KW-0255">Endonuclease</keyword>
<feature type="domain" description="Xylose isomerase-like TIM barrel" evidence="1">
    <location>
        <begin position="35"/>
        <end position="261"/>
    </location>
</feature>
<keyword evidence="2" id="KW-0378">Hydrolase</keyword>